<dbReference type="AlphaFoldDB" id="A0A0E9TGX4"/>
<dbReference type="EMBL" id="GBXM01055663">
    <property type="protein sequence ID" value="JAH52914.1"/>
    <property type="molecule type" value="Transcribed_RNA"/>
</dbReference>
<sequence>MPTHTHQQTLNIFPAGALPGQYFSHLRFLSGAFSPLVSSSASETHQLDSDWVLT</sequence>
<proteinExistence type="predicted"/>
<organism evidence="1">
    <name type="scientific">Anguilla anguilla</name>
    <name type="common">European freshwater eel</name>
    <name type="synonym">Muraena anguilla</name>
    <dbReference type="NCBI Taxonomy" id="7936"/>
    <lineage>
        <taxon>Eukaryota</taxon>
        <taxon>Metazoa</taxon>
        <taxon>Chordata</taxon>
        <taxon>Craniata</taxon>
        <taxon>Vertebrata</taxon>
        <taxon>Euteleostomi</taxon>
        <taxon>Actinopterygii</taxon>
        <taxon>Neopterygii</taxon>
        <taxon>Teleostei</taxon>
        <taxon>Anguilliformes</taxon>
        <taxon>Anguillidae</taxon>
        <taxon>Anguilla</taxon>
    </lineage>
</organism>
<protein>
    <submittedName>
        <fullName evidence="1">Uncharacterized protein</fullName>
    </submittedName>
</protein>
<name>A0A0E9TGX4_ANGAN</name>
<evidence type="ECO:0000313" key="1">
    <source>
        <dbReference type="EMBL" id="JAH52914.1"/>
    </source>
</evidence>
<accession>A0A0E9TGX4</accession>
<reference evidence="1" key="2">
    <citation type="journal article" date="2015" name="Fish Shellfish Immunol.">
        <title>Early steps in the European eel (Anguilla anguilla)-Vibrio vulnificus interaction in the gills: Role of the RtxA13 toxin.</title>
        <authorList>
            <person name="Callol A."/>
            <person name="Pajuelo D."/>
            <person name="Ebbesson L."/>
            <person name="Teles M."/>
            <person name="MacKenzie S."/>
            <person name="Amaro C."/>
        </authorList>
    </citation>
    <scope>NUCLEOTIDE SEQUENCE</scope>
</reference>
<reference evidence="1" key="1">
    <citation type="submission" date="2014-11" db="EMBL/GenBank/DDBJ databases">
        <authorList>
            <person name="Amaro Gonzalez C."/>
        </authorList>
    </citation>
    <scope>NUCLEOTIDE SEQUENCE</scope>
</reference>